<dbReference type="NCBIfam" id="TIGR01145">
    <property type="entry name" value="ATP_synt_delta"/>
    <property type="match status" value="1"/>
</dbReference>
<dbReference type="PRINTS" id="PR00125">
    <property type="entry name" value="ATPASEDELTA"/>
</dbReference>
<keyword evidence="6" id="KW-0066">ATP synthesis</keyword>
<keyword evidence="3" id="KW-0375">Hydrogen ion transport</keyword>
<dbReference type="GO" id="GO:0016020">
    <property type="term" value="C:membrane"/>
    <property type="evidence" value="ECO:0007669"/>
    <property type="project" value="UniProtKB-SubCell"/>
</dbReference>
<evidence type="ECO:0008006" key="8">
    <source>
        <dbReference type="Google" id="ProtNLM"/>
    </source>
</evidence>
<proteinExistence type="inferred from homology"/>
<evidence type="ECO:0000256" key="2">
    <source>
        <dbReference type="ARBA" id="ARBA00022448"/>
    </source>
</evidence>
<dbReference type="AlphaFoldDB" id="A0A381S3D6"/>
<keyword evidence="4" id="KW-0406">Ion transport</keyword>
<evidence type="ECO:0000256" key="4">
    <source>
        <dbReference type="ARBA" id="ARBA00023065"/>
    </source>
</evidence>
<dbReference type="HAMAP" id="MF_01416">
    <property type="entry name" value="ATP_synth_delta_bact"/>
    <property type="match status" value="1"/>
</dbReference>
<evidence type="ECO:0000256" key="6">
    <source>
        <dbReference type="ARBA" id="ARBA00023310"/>
    </source>
</evidence>
<dbReference type="InterPro" id="IPR000711">
    <property type="entry name" value="ATPase_OSCP/dsu"/>
</dbReference>
<dbReference type="EMBL" id="UINC01002616">
    <property type="protein sequence ID" value="SUZ98570.1"/>
    <property type="molecule type" value="Genomic_DNA"/>
</dbReference>
<evidence type="ECO:0000313" key="7">
    <source>
        <dbReference type="EMBL" id="SUZ98570.1"/>
    </source>
</evidence>
<dbReference type="Pfam" id="PF00213">
    <property type="entry name" value="OSCP"/>
    <property type="match status" value="1"/>
</dbReference>
<keyword evidence="2" id="KW-0813">Transport</keyword>
<keyword evidence="5" id="KW-0472">Membrane</keyword>
<dbReference type="PANTHER" id="PTHR11910">
    <property type="entry name" value="ATP SYNTHASE DELTA CHAIN"/>
    <property type="match status" value="1"/>
</dbReference>
<sequence>VNKYAGAVFAVAEGSGQLSDVSQHLNTLLTAYKTSPDLRLFLQSRRIPLGNKSKILKVVLEDVLSEFGFELLVQLLNDGQIQLLEEIIKRVLFLIDNKSGAMKVTVTTSSLLNENELDELVTGIEKKLEKKIEMESVVDTKIIAGVKFRIGNTIIDGSIATRLQKLEYSLYQ</sequence>
<comment type="subcellular location">
    <subcellularLocation>
        <location evidence="1">Membrane</location>
    </subcellularLocation>
</comment>
<accession>A0A381S3D6</accession>
<reference evidence="7" key="1">
    <citation type="submission" date="2018-05" db="EMBL/GenBank/DDBJ databases">
        <authorList>
            <person name="Lanie J.A."/>
            <person name="Ng W.-L."/>
            <person name="Kazmierczak K.M."/>
            <person name="Andrzejewski T.M."/>
            <person name="Davidsen T.M."/>
            <person name="Wayne K.J."/>
            <person name="Tettelin H."/>
            <person name="Glass J.I."/>
            <person name="Rusch D."/>
            <person name="Podicherti R."/>
            <person name="Tsui H.-C.T."/>
            <person name="Winkler M.E."/>
        </authorList>
    </citation>
    <scope>NUCLEOTIDE SEQUENCE</scope>
</reference>
<feature type="non-terminal residue" evidence="7">
    <location>
        <position position="1"/>
    </location>
</feature>
<evidence type="ECO:0000256" key="1">
    <source>
        <dbReference type="ARBA" id="ARBA00004370"/>
    </source>
</evidence>
<dbReference type="GO" id="GO:0046933">
    <property type="term" value="F:proton-transporting ATP synthase activity, rotational mechanism"/>
    <property type="evidence" value="ECO:0007669"/>
    <property type="project" value="InterPro"/>
</dbReference>
<gene>
    <name evidence="7" type="ORF">METZ01_LOCUS51424</name>
</gene>
<dbReference type="InterPro" id="IPR026015">
    <property type="entry name" value="ATP_synth_OSCP/delta_N_sf"/>
</dbReference>
<organism evidence="7">
    <name type="scientific">marine metagenome</name>
    <dbReference type="NCBI Taxonomy" id="408172"/>
    <lineage>
        <taxon>unclassified sequences</taxon>
        <taxon>metagenomes</taxon>
        <taxon>ecological metagenomes</taxon>
    </lineage>
</organism>
<dbReference type="Gene3D" id="1.10.520.20">
    <property type="entry name" value="N-terminal domain of the delta subunit of the F1F0-ATP synthase"/>
    <property type="match status" value="1"/>
</dbReference>
<name>A0A381S3D6_9ZZZZ</name>
<evidence type="ECO:0000256" key="3">
    <source>
        <dbReference type="ARBA" id="ARBA00022781"/>
    </source>
</evidence>
<dbReference type="SUPFAM" id="SSF47928">
    <property type="entry name" value="N-terminal domain of the delta subunit of the F1F0-ATP synthase"/>
    <property type="match status" value="1"/>
</dbReference>
<evidence type="ECO:0000256" key="5">
    <source>
        <dbReference type="ARBA" id="ARBA00023136"/>
    </source>
</evidence>
<protein>
    <recommendedName>
        <fullName evidence="8">ATP synthase subunit delta</fullName>
    </recommendedName>
</protein>